<dbReference type="EC" id="3.13.2.1" evidence="5"/>
<dbReference type="InterPro" id="IPR000043">
    <property type="entry name" value="Adenosylhomocysteinase-like"/>
</dbReference>
<dbReference type="AlphaFoldDB" id="A0A2M7E6Y8"/>
<feature type="binding site" evidence="7">
    <location>
        <begin position="214"/>
        <end position="219"/>
    </location>
    <ligand>
        <name>NAD(+)</name>
        <dbReference type="ChEBI" id="CHEBI:57540"/>
    </ligand>
</feature>
<keyword evidence="2 5" id="KW-0554">One-carbon metabolism</keyword>
<feature type="binding site" evidence="5 7">
    <location>
        <begin position="291"/>
        <end position="293"/>
    </location>
    <ligand>
        <name>NAD(+)</name>
        <dbReference type="ChEBI" id="CHEBI:57540"/>
    </ligand>
</feature>
<feature type="binding site" evidence="5 6">
    <location>
        <position position="148"/>
    </location>
    <ligand>
        <name>substrate</name>
    </ligand>
</feature>
<dbReference type="Pfam" id="PF05221">
    <property type="entry name" value="AdoHcyase"/>
    <property type="match status" value="1"/>
</dbReference>
<comment type="caution">
    <text evidence="11">The sequence shown here is derived from an EMBL/GenBank/DDBJ whole genome shotgun (WGS) entry which is preliminary data.</text>
</comment>
<dbReference type="Gene3D" id="3.40.50.1480">
    <property type="entry name" value="Adenosylhomocysteinase-like"/>
    <property type="match status" value="1"/>
</dbReference>
<dbReference type="GO" id="GO:0004013">
    <property type="term" value="F:adenosylhomocysteinase activity"/>
    <property type="evidence" value="ECO:0007669"/>
    <property type="project" value="UniProtKB-UniRule"/>
</dbReference>
<keyword evidence="5" id="KW-0963">Cytoplasm</keyword>
<dbReference type="Gene3D" id="3.40.50.720">
    <property type="entry name" value="NAD(P)-binding Rossmann-like Domain"/>
    <property type="match status" value="1"/>
</dbReference>
<evidence type="ECO:0000259" key="10">
    <source>
        <dbReference type="SMART" id="SM00997"/>
    </source>
</evidence>
<feature type="binding site" evidence="5 7">
    <location>
        <begin position="149"/>
        <end position="151"/>
    </location>
    <ligand>
        <name>NAD(+)</name>
        <dbReference type="ChEBI" id="CHEBI:57540"/>
    </ligand>
</feature>
<dbReference type="InterPro" id="IPR020082">
    <property type="entry name" value="S-Ado-L-homoCys_hydrolase_CS"/>
</dbReference>
<dbReference type="EMBL" id="PETL01000345">
    <property type="protein sequence ID" value="PIV63484.1"/>
    <property type="molecule type" value="Genomic_DNA"/>
</dbReference>
<feature type="binding site" evidence="7">
    <location>
        <position position="345"/>
    </location>
    <ligand>
        <name>NAD(+)</name>
        <dbReference type="ChEBI" id="CHEBI:57540"/>
    </ligand>
</feature>
<comment type="subcellular location">
    <subcellularLocation>
        <location evidence="5">Cytoplasm</location>
    </subcellularLocation>
</comment>
<protein>
    <recommendedName>
        <fullName evidence="5">Adenosylhomocysteinase</fullName>
        <ecNumber evidence="5">3.13.2.1</ecNumber>
    </recommendedName>
    <alternativeName>
        <fullName evidence="5">S-adenosyl-L-homocysteine hydrolase</fullName>
        <shortName evidence="5">AdoHcyase</shortName>
    </alternativeName>
</protein>
<feature type="domain" description="S-adenosyl-L-homocysteine hydrolase NAD binding" evidence="10">
    <location>
        <begin position="183"/>
        <end position="344"/>
    </location>
</feature>
<comment type="similarity">
    <text evidence="1 5 9">Belongs to the adenosylhomocysteinase family.</text>
</comment>
<name>A0A2M7E6Y8_9BACT</name>
<evidence type="ECO:0000256" key="2">
    <source>
        <dbReference type="ARBA" id="ARBA00022563"/>
    </source>
</evidence>
<dbReference type="GO" id="GO:0006730">
    <property type="term" value="P:one-carbon metabolic process"/>
    <property type="evidence" value="ECO:0007669"/>
    <property type="project" value="UniProtKB-UniRule"/>
</dbReference>
<dbReference type="Pfam" id="PF00670">
    <property type="entry name" value="AdoHcyase_NAD"/>
    <property type="match status" value="1"/>
</dbReference>
<feature type="binding site" evidence="5 6">
    <location>
        <position position="178"/>
    </location>
    <ligand>
        <name>substrate</name>
    </ligand>
</feature>
<sequence>MKFDYEIKDIKLAAQGKMLVEWAGGQMPVLALIKKDFSKTKFLTGVRIGACLHITAETANLALTLKEAGASVYLCASNPLSTNDSVAAFLVKNQIQVFGIRGESPKAYYSHLESVLSYHPQILMDDGADLVSTAHKKKISGIIGGTEETTTGIHRLRSLEKNKVLAFPVIAVNDADTKHLFDNRYGTGQSTIDGLLRTTNVLIAGKKFVVCGYGWCGKGLALRAKGMGANVIVTEVEPLRALEAVMDGYAVMPIREAAKFGDIFITTTGNKNVIGKEEFSVMKDKAILGNAGHFNVEIDLSALKAISKRKAKIRQEIEEYRISENKRIYLLAEGRLLNLAGAEGHPPTVMDMSFANQAKAVEYLKKFLGKLKKRVYPVPREVDQKIAFLKLKSLGIKIDGLSKEQKDYLSSWTLGT</sequence>
<dbReference type="UniPathway" id="UPA00314">
    <property type="reaction ID" value="UER00076"/>
</dbReference>
<feature type="binding site" evidence="5 6">
    <location>
        <position position="126"/>
    </location>
    <ligand>
        <name>substrate</name>
    </ligand>
</feature>
<gene>
    <name evidence="5" type="primary">ahcY</name>
    <name evidence="11" type="ORF">COS11_07200</name>
</gene>
<accession>A0A2M7E6Y8</accession>
<dbReference type="HAMAP" id="MF_00563">
    <property type="entry name" value="AdoHcyase"/>
    <property type="match status" value="1"/>
</dbReference>
<dbReference type="GO" id="GO:0033353">
    <property type="term" value="P:S-adenosylmethionine cycle"/>
    <property type="evidence" value="ECO:0007669"/>
    <property type="project" value="TreeGrafter"/>
</dbReference>
<dbReference type="FunFam" id="3.40.50.720:FF:000004">
    <property type="entry name" value="Adenosylhomocysteinase"/>
    <property type="match status" value="1"/>
</dbReference>
<comment type="function">
    <text evidence="5">May play a key role in the regulation of the intracellular concentration of adenosylhomocysteine.</text>
</comment>
<dbReference type="SMART" id="SM00997">
    <property type="entry name" value="AdoHcyase_NAD"/>
    <property type="match status" value="1"/>
</dbReference>
<feature type="binding site" evidence="5">
    <location>
        <position position="270"/>
    </location>
    <ligand>
        <name>NAD(+)</name>
        <dbReference type="ChEBI" id="CHEBI:57540"/>
    </ligand>
</feature>
<evidence type="ECO:0000313" key="12">
    <source>
        <dbReference type="Proteomes" id="UP000228886"/>
    </source>
</evidence>
<evidence type="ECO:0000313" key="11">
    <source>
        <dbReference type="EMBL" id="PIV63484.1"/>
    </source>
</evidence>
<evidence type="ECO:0000256" key="3">
    <source>
        <dbReference type="ARBA" id="ARBA00022801"/>
    </source>
</evidence>
<evidence type="ECO:0000256" key="5">
    <source>
        <dbReference type="HAMAP-Rule" id="MF_00563"/>
    </source>
</evidence>
<evidence type="ECO:0000256" key="7">
    <source>
        <dbReference type="PIRSR" id="PIRSR001109-2"/>
    </source>
</evidence>
<dbReference type="SMART" id="SM00996">
    <property type="entry name" value="AdoHcyase"/>
    <property type="match status" value="1"/>
</dbReference>
<dbReference type="InterPro" id="IPR015878">
    <property type="entry name" value="Ado_hCys_hydrolase_NAD-bd"/>
</dbReference>
<dbReference type="GO" id="GO:0005829">
    <property type="term" value="C:cytosol"/>
    <property type="evidence" value="ECO:0007669"/>
    <property type="project" value="TreeGrafter"/>
</dbReference>
<evidence type="ECO:0000256" key="6">
    <source>
        <dbReference type="PIRSR" id="PIRSR001109-1"/>
    </source>
</evidence>
<keyword evidence="3 5" id="KW-0378">Hydrolase</keyword>
<dbReference type="PIRSF" id="PIRSF001109">
    <property type="entry name" value="Ad_hcy_hydrolase"/>
    <property type="match status" value="1"/>
</dbReference>
<feature type="binding site" evidence="5 7">
    <location>
        <position position="338"/>
    </location>
    <ligand>
        <name>NAD(+)</name>
        <dbReference type="ChEBI" id="CHEBI:57540"/>
    </ligand>
</feature>
<evidence type="ECO:0000256" key="8">
    <source>
        <dbReference type="RuleBase" id="RU000548"/>
    </source>
</evidence>
<comment type="cofactor">
    <cofactor evidence="5 7 8">
        <name>NAD(+)</name>
        <dbReference type="ChEBI" id="CHEBI:57540"/>
    </cofactor>
    <text evidence="5 7 8">Binds 1 NAD(+) per subunit.</text>
</comment>
<keyword evidence="4 5" id="KW-0520">NAD</keyword>
<dbReference type="InterPro" id="IPR036291">
    <property type="entry name" value="NAD(P)-bd_dom_sf"/>
</dbReference>
<dbReference type="Proteomes" id="UP000228886">
    <property type="component" value="Unassembled WGS sequence"/>
</dbReference>
<dbReference type="CDD" id="cd00401">
    <property type="entry name" value="SAHH"/>
    <property type="match status" value="1"/>
</dbReference>
<feature type="binding site" evidence="5 7">
    <location>
        <position position="235"/>
    </location>
    <ligand>
        <name>NAD(+)</name>
        <dbReference type="ChEBI" id="CHEBI:57540"/>
    </ligand>
</feature>
<evidence type="ECO:0000256" key="9">
    <source>
        <dbReference type="RuleBase" id="RU004166"/>
    </source>
</evidence>
<proteinExistence type="inferred from homology"/>
<dbReference type="SUPFAM" id="SSF52283">
    <property type="entry name" value="Formate/glycerate dehydrogenase catalytic domain-like"/>
    <property type="match status" value="1"/>
</dbReference>
<evidence type="ECO:0000256" key="1">
    <source>
        <dbReference type="ARBA" id="ARBA00007122"/>
    </source>
</evidence>
<comment type="catalytic activity">
    <reaction evidence="5 8">
        <text>S-adenosyl-L-homocysteine + H2O = L-homocysteine + adenosine</text>
        <dbReference type="Rhea" id="RHEA:21708"/>
        <dbReference type="ChEBI" id="CHEBI:15377"/>
        <dbReference type="ChEBI" id="CHEBI:16335"/>
        <dbReference type="ChEBI" id="CHEBI:57856"/>
        <dbReference type="ChEBI" id="CHEBI:58199"/>
        <dbReference type="EC" id="3.13.2.1"/>
    </reaction>
</comment>
<feature type="binding site" evidence="5">
    <location>
        <begin position="212"/>
        <end position="217"/>
    </location>
    <ligand>
        <name>NAD(+)</name>
        <dbReference type="ChEBI" id="CHEBI:57540"/>
    </ligand>
</feature>
<dbReference type="GO" id="GO:0071269">
    <property type="term" value="P:L-homocysteine biosynthetic process"/>
    <property type="evidence" value="ECO:0007669"/>
    <property type="project" value="UniProtKB-UniRule"/>
</dbReference>
<feature type="binding site" evidence="5 6">
    <location>
        <position position="55"/>
    </location>
    <ligand>
        <name>substrate</name>
    </ligand>
</feature>
<dbReference type="NCBIfam" id="NF004005">
    <property type="entry name" value="PRK05476.2-3"/>
    <property type="match status" value="1"/>
</dbReference>
<organism evidence="11 12">
    <name type="scientific">bacterium (Candidatus Ratteibacteria) CG01_land_8_20_14_3_00_40_19</name>
    <dbReference type="NCBI Taxonomy" id="2014290"/>
    <lineage>
        <taxon>Bacteria</taxon>
        <taxon>Candidatus Ratteibacteria</taxon>
    </lineage>
</organism>
<dbReference type="InterPro" id="IPR042172">
    <property type="entry name" value="Adenosylhomocyst_ase-like_sf"/>
</dbReference>
<dbReference type="PANTHER" id="PTHR23420:SF0">
    <property type="entry name" value="ADENOSYLHOMOCYSTEINASE"/>
    <property type="match status" value="1"/>
</dbReference>
<dbReference type="PROSITE" id="PS00739">
    <property type="entry name" value="ADOHCYASE_2"/>
    <property type="match status" value="1"/>
</dbReference>
<reference evidence="12" key="1">
    <citation type="submission" date="2017-09" db="EMBL/GenBank/DDBJ databases">
        <title>Depth-based differentiation of microbial function through sediment-hosted aquifers and enrichment of novel symbionts in the deep terrestrial subsurface.</title>
        <authorList>
            <person name="Probst A.J."/>
            <person name="Ladd B."/>
            <person name="Jarett J.K."/>
            <person name="Geller-Mcgrath D.E."/>
            <person name="Sieber C.M.K."/>
            <person name="Emerson J.B."/>
            <person name="Anantharaman K."/>
            <person name="Thomas B.C."/>
            <person name="Malmstrom R."/>
            <person name="Stieglmeier M."/>
            <person name="Klingl A."/>
            <person name="Woyke T."/>
            <person name="Ryan C.M."/>
            <person name="Banfield J.F."/>
        </authorList>
    </citation>
    <scope>NUCLEOTIDE SEQUENCE [LARGE SCALE GENOMIC DNA]</scope>
</reference>
<feature type="binding site" evidence="5 6">
    <location>
        <position position="182"/>
    </location>
    <ligand>
        <name>substrate</name>
    </ligand>
</feature>
<evidence type="ECO:0000256" key="4">
    <source>
        <dbReference type="ARBA" id="ARBA00023027"/>
    </source>
</evidence>
<feature type="binding site" evidence="5">
    <location>
        <position position="183"/>
    </location>
    <ligand>
        <name>NAD(+)</name>
        <dbReference type="ChEBI" id="CHEBI:57540"/>
    </ligand>
</feature>
<dbReference type="PANTHER" id="PTHR23420">
    <property type="entry name" value="ADENOSYLHOMOCYSTEINASE"/>
    <property type="match status" value="1"/>
</dbReference>
<dbReference type="NCBIfam" id="TIGR00936">
    <property type="entry name" value="ahcY"/>
    <property type="match status" value="1"/>
</dbReference>
<comment type="pathway">
    <text evidence="5 8">Amino-acid biosynthesis; L-homocysteine biosynthesis; L-homocysteine from S-adenosyl-L-homocysteine: step 1/1.</text>
</comment>
<dbReference type="SUPFAM" id="SSF51735">
    <property type="entry name" value="NAD(P)-binding Rossmann-fold domains"/>
    <property type="match status" value="1"/>
</dbReference>